<feature type="domain" description="Protein kinase" evidence="6">
    <location>
        <begin position="37"/>
        <end position="271"/>
    </location>
</feature>
<dbReference type="SMART" id="SM00220">
    <property type="entry name" value="S_TKc"/>
    <property type="match status" value="1"/>
</dbReference>
<dbReference type="GO" id="GO:0005634">
    <property type="term" value="C:nucleus"/>
    <property type="evidence" value="ECO:0007669"/>
    <property type="project" value="TreeGrafter"/>
</dbReference>
<dbReference type="EMBL" id="PIXR01000036">
    <property type="protein sequence ID" value="TBU09808.1"/>
    <property type="molecule type" value="Genomic_DNA"/>
</dbReference>
<dbReference type="PROSITE" id="PS00108">
    <property type="entry name" value="PROTEIN_KINASE_ST"/>
    <property type="match status" value="1"/>
</dbReference>
<dbReference type="SUPFAM" id="SSF56112">
    <property type="entry name" value="Protein kinase-like (PK-like)"/>
    <property type="match status" value="1"/>
</dbReference>
<keyword evidence="4" id="KW-0723">Serine/threonine-protein kinase</keyword>
<evidence type="ECO:0000259" key="6">
    <source>
        <dbReference type="PROSITE" id="PS50011"/>
    </source>
</evidence>
<dbReference type="Proteomes" id="UP000293045">
    <property type="component" value="Unassembled WGS sequence"/>
</dbReference>
<dbReference type="InterPro" id="IPR000719">
    <property type="entry name" value="Prot_kinase_dom"/>
</dbReference>
<organism evidence="7 8">
    <name type="scientific">Hamiltosporidium magnivora</name>
    <dbReference type="NCBI Taxonomy" id="148818"/>
    <lineage>
        <taxon>Eukaryota</taxon>
        <taxon>Fungi</taxon>
        <taxon>Fungi incertae sedis</taxon>
        <taxon>Microsporidia</taxon>
        <taxon>Dubosqiidae</taxon>
        <taxon>Hamiltosporidium</taxon>
    </lineage>
</organism>
<evidence type="ECO:0000256" key="2">
    <source>
        <dbReference type="ARBA" id="ARBA00022840"/>
    </source>
</evidence>
<name>A0A4Q9LN42_9MICR</name>
<dbReference type="PROSITE" id="PS50011">
    <property type="entry name" value="PROTEIN_KINASE_DOM"/>
    <property type="match status" value="1"/>
</dbReference>
<evidence type="ECO:0000256" key="4">
    <source>
        <dbReference type="RuleBase" id="RU000304"/>
    </source>
</evidence>
<evidence type="ECO:0000256" key="3">
    <source>
        <dbReference type="PROSITE-ProRule" id="PRU10141"/>
    </source>
</evidence>
<accession>A0A4Q9LN42</accession>
<dbReference type="Gene3D" id="1.10.510.10">
    <property type="entry name" value="Transferase(Phosphotransferase) domain 1"/>
    <property type="match status" value="1"/>
</dbReference>
<evidence type="ECO:0000313" key="7">
    <source>
        <dbReference type="EMBL" id="TBU09808.1"/>
    </source>
</evidence>
<dbReference type="Pfam" id="PF00069">
    <property type="entry name" value="Pkinase"/>
    <property type="match status" value="1"/>
</dbReference>
<keyword evidence="1 3" id="KW-0547">Nucleotide-binding</keyword>
<dbReference type="CDD" id="cd00180">
    <property type="entry name" value="PKc"/>
    <property type="match status" value="1"/>
</dbReference>
<sequence length="427" mass="50650">MKFFLFTILLVKCSEDTVLKLNTKIRIEFDDKSYEEYIVEEKLGSGTNGNVYKCKNQQSNEIFAIKLSNSDIYKRSIENEKHVYTNYSNEKILKFYKCGMYKWHISALILELGEKTLYQYLKNTLLKDKEKAILIRQVVLALSYLHLSGIIYNDLKSKNIMIFGKTKCKLFDFGLSIKARSKPELAFIYNDDPKKYFYLSPEFKKNINIDFKTDMWSFGVLICRMYSIEIIKNKPVFRTSDEDLKDCINICLQKDAKKRPSSSLILYHIFFDRIFTFLDEIEHIKNTFITIGTENILKKELNSIYCKYKNHEITLVFDCTEYIDSKIINRLNKDNITEYLERIRQLKSSFKVSKYVTYIIKYNSNPMIPIIELEYNCVSVIEKLIILLKLNFEDINLIKNEIESLDMKCFETNFQEIFQLKNNKIKT</sequence>
<dbReference type="InterPro" id="IPR017441">
    <property type="entry name" value="Protein_kinase_ATP_BS"/>
</dbReference>
<evidence type="ECO:0000313" key="8">
    <source>
        <dbReference type="Proteomes" id="UP000293045"/>
    </source>
</evidence>
<keyword evidence="7" id="KW-0418">Kinase</keyword>
<feature type="signal peptide" evidence="5">
    <location>
        <begin position="1"/>
        <end position="15"/>
    </location>
</feature>
<protein>
    <submittedName>
        <fullName evidence="7">Serine/threonine-protein kinase</fullName>
    </submittedName>
</protein>
<evidence type="ECO:0000256" key="1">
    <source>
        <dbReference type="ARBA" id="ARBA00022741"/>
    </source>
</evidence>
<dbReference type="VEuPathDB" id="MicrosporidiaDB:CWI36_0035p0030"/>
<dbReference type="InterPro" id="IPR011009">
    <property type="entry name" value="Kinase-like_dom_sf"/>
</dbReference>
<dbReference type="PROSITE" id="PS00107">
    <property type="entry name" value="PROTEIN_KINASE_ATP"/>
    <property type="match status" value="1"/>
</dbReference>
<keyword evidence="2 3" id="KW-0067">ATP-binding</keyword>
<reference evidence="7 8" key="1">
    <citation type="submission" date="2017-12" db="EMBL/GenBank/DDBJ databases">
        <authorList>
            <person name="Pombert J.-F."/>
            <person name="Haag K.L."/>
            <person name="Ebert D."/>
        </authorList>
    </citation>
    <scope>NUCLEOTIDE SEQUENCE [LARGE SCALE GENOMIC DNA]</scope>
    <source>
        <strain evidence="7">IL-BN-2</strain>
    </source>
</reference>
<dbReference type="GO" id="GO:0005524">
    <property type="term" value="F:ATP binding"/>
    <property type="evidence" value="ECO:0007669"/>
    <property type="project" value="UniProtKB-UniRule"/>
</dbReference>
<comment type="caution">
    <text evidence="7">The sequence shown here is derived from an EMBL/GenBank/DDBJ whole genome shotgun (WGS) entry which is preliminary data.</text>
</comment>
<comment type="similarity">
    <text evidence="4">Belongs to the protein kinase superfamily.</text>
</comment>
<keyword evidence="7" id="KW-0808">Transferase</keyword>
<dbReference type="PANTHER" id="PTHR24345">
    <property type="entry name" value="SERINE/THREONINE-PROTEIN KINASE PLK"/>
    <property type="match status" value="1"/>
</dbReference>
<feature type="chain" id="PRO_5020431348" evidence="5">
    <location>
        <begin position="16"/>
        <end position="427"/>
    </location>
</feature>
<feature type="binding site" evidence="3">
    <location>
        <position position="66"/>
    </location>
    <ligand>
        <name>ATP</name>
        <dbReference type="ChEBI" id="CHEBI:30616"/>
    </ligand>
</feature>
<gene>
    <name evidence="7" type="ORF">CWI39_0036p0050</name>
</gene>
<dbReference type="GO" id="GO:0004674">
    <property type="term" value="F:protein serine/threonine kinase activity"/>
    <property type="evidence" value="ECO:0007669"/>
    <property type="project" value="UniProtKB-KW"/>
</dbReference>
<evidence type="ECO:0000256" key="5">
    <source>
        <dbReference type="SAM" id="SignalP"/>
    </source>
</evidence>
<dbReference type="InterPro" id="IPR008271">
    <property type="entry name" value="Ser/Thr_kinase_AS"/>
</dbReference>
<dbReference type="AlphaFoldDB" id="A0A4Q9LN42"/>
<keyword evidence="5" id="KW-0732">Signal</keyword>
<dbReference type="VEuPathDB" id="MicrosporidiaDB:CWI39_0036p0050"/>
<proteinExistence type="inferred from homology"/>